<feature type="domain" description="Heterokaryon incompatibility" evidence="1">
    <location>
        <begin position="176"/>
        <end position="321"/>
    </location>
</feature>
<dbReference type="Pfam" id="PF06985">
    <property type="entry name" value="HET"/>
    <property type="match status" value="1"/>
</dbReference>
<sequence length="694" mass="78459">MSASCFFCKGLDLSFYRTGNGTVPPHIDLGTIYNLSYRPDCPVCGIVLGFIKSDKAGAGIDKQHQGHIVLRPWEMGIEIYYEFERGLNHRPHLLVGELSVHPKDLASSDNETGGRMVSGPLLKSFLRSCETRHGTSCVNVAREVGDQIDRRSVTLLLIDVERHCLVSFDSSLECRYIALSYVWGGANSLQTTRQNLFSLMQRDSLRNAGDQLARVISDAMTVVSMMGERYLWVDSLCIVQDDSDWKHLQISQMDLIYSQSILTIVASSSTNANDGLPGVNQTRRFPTTIYVQNVVIRRPTSYDASSLKKTVYETRGWTLQEKVLSRRCLFFSQEQVLFRCNAGIHPENEAEPLIKLTASAPIERVNSVNPFSRLTRITHGKIKDTVPWSTAFFNYTFLVNDYTRRQLSFPSDILIAFEGLGSVFSSRSGGRFFCGHPERYFDQSLLWIPVKGIHFVRRTSPISTTHSEQIQAPSWSWPGWEGRVNNLLTASTLYEGYHESIPLFEVHSPDGITVVRRHRVVGALPVEDETIYTQSNQSRLLSGNASALLSFPTHVLVFSAPALDSKLFERDPVPKKFESTSPWTFWLLDQSSCRCGILYDPVPIVENQQQKFGYIAISNTNKFPENRYGGFTDPEHTRQIDPKFARPFKGVNVLLVEWKQDDNGFEWAERVSLGMIHKEAWVAGEPEERVMVLA</sequence>
<accession>A0A1L7X942</accession>
<dbReference type="AlphaFoldDB" id="A0A1L7X942"/>
<proteinExistence type="predicted"/>
<dbReference type="PANTHER" id="PTHR33112">
    <property type="entry name" value="DOMAIN PROTEIN, PUTATIVE-RELATED"/>
    <property type="match status" value="1"/>
</dbReference>
<evidence type="ECO:0000313" key="2">
    <source>
        <dbReference type="EMBL" id="CZR61558.1"/>
    </source>
</evidence>
<reference evidence="2 3" key="1">
    <citation type="submission" date="2016-03" db="EMBL/GenBank/DDBJ databases">
        <authorList>
            <person name="Ploux O."/>
        </authorList>
    </citation>
    <scope>NUCLEOTIDE SEQUENCE [LARGE SCALE GENOMIC DNA]</scope>
    <source>
        <strain evidence="2 3">UAMH 11012</strain>
    </source>
</reference>
<evidence type="ECO:0000313" key="3">
    <source>
        <dbReference type="Proteomes" id="UP000184330"/>
    </source>
</evidence>
<dbReference type="PANTHER" id="PTHR33112:SF12">
    <property type="entry name" value="HETEROKARYON INCOMPATIBILITY DOMAIN-CONTAINING PROTEIN"/>
    <property type="match status" value="1"/>
</dbReference>
<dbReference type="EMBL" id="FJOG01000018">
    <property type="protein sequence ID" value="CZR61558.1"/>
    <property type="molecule type" value="Genomic_DNA"/>
</dbReference>
<dbReference type="STRING" id="576137.A0A1L7X942"/>
<dbReference type="OrthoDB" id="2958217at2759"/>
<evidence type="ECO:0000259" key="1">
    <source>
        <dbReference type="Pfam" id="PF06985"/>
    </source>
</evidence>
<gene>
    <name evidence="2" type="ORF">PAC_11455</name>
</gene>
<dbReference type="Proteomes" id="UP000184330">
    <property type="component" value="Unassembled WGS sequence"/>
</dbReference>
<protein>
    <recommendedName>
        <fullName evidence="1">Heterokaryon incompatibility domain-containing protein</fullName>
    </recommendedName>
</protein>
<name>A0A1L7X942_9HELO</name>
<dbReference type="InterPro" id="IPR010730">
    <property type="entry name" value="HET"/>
</dbReference>
<keyword evidence="3" id="KW-1185">Reference proteome</keyword>
<organism evidence="2 3">
    <name type="scientific">Phialocephala subalpina</name>
    <dbReference type="NCBI Taxonomy" id="576137"/>
    <lineage>
        <taxon>Eukaryota</taxon>
        <taxon>Fungi</taxon>
        <taxon>Dikarya</taxon>
        <taxon>Ascomycota</taxon>
        <taxon>Pezizomycotina</taxon>
        <taxon>Leotiomycetes</taxon>
        <taxon>Helotiales</taxon>
        <taxon>Mollisiaceae</taxon>
        <taxon>Phialocephala</taxon>
        <taxon>Phialocephala fortinii species complex</taxon>
    </lineage>
</organism>